<dbReference type="RefSeq" id="WP_183912362.1">
    <property type="nucleotide sequence ID" value="NZ_JBDJLH010000002.1"/>
</dbReference>
<keyword evidence="2" id="KW-1185">Reference proteome</keyword>
<proteinExistence type="predicted"/>
<comment type="caution">
    <text evidence="1">The sequence shown here is derived from an EMBL/GenBank/DDBJ whole genome shotgun (WGS) entry which is preliminary data.</text>
</comment>
<evidence type="ECO:0000313" key="2">
    <source>
        <dbReference type="Proteomes" id="UP001409291"/>
    </source>
</evidence>
<gene>
    <name evidence="1" type="ORF">ABE541_10870</name>
</gene>
<accession>A0ABV0BWM6</accession>
<organism evidence="1 2">
    <name type="scientific">Sphingobacterium kitahiroshimense</name>
    <dbReference type="NCBI Taxonomy" id="470446"/>
    <lineage>
        <taxon>Bacteria</taxon>
        <taxon>Pseudomonadati</taxon>
        <taxon>Bacteroidota</taxon>
        <taxon>Sphingobacteriia</taxon>
        <taxon>Sphingobacteriales</taxon>
        <taxon>Sphingobacteriaceae</taxon>
        <taxon>Sphingobacterium</taxon>
    </lineage>
</organism>
<dbReference type="EMBL" id="JBDJNQ010000004">
    <property type="protein sequence ID" value="MEN5377767.1"/>
    <property type="molecule type" value="Genomic_DNA"/>
</dbReference>
<evidence type="ECO:0000313" key="1">
    <source>
        <dbReference type="EMBL" id="MEN5377767.1"/>
    </source>
</evidence>
<dbReference type="Proteomes" id="UP001409291">
    <property type="component" value="Unassembled WGS sequence"/>
</dbReference>
<protein>
    <submittedName>
        <fullName evidence="1">Uncharacterized protein</fullName>
    </submittedName>
</protein>
<name>A0ABV0BWM6_9SPHI</name>
<reference evidence="1 2" key="1">
    <citation type="submission" date="2024-04" db="EMBL/GenBank/DDBJ databases">
        <title>WGS of bacteria from Torrens River.</title>
        <authorList>
            <person name="Wyrsch E.R."/>
            <person name="Drigo B."/>
        </authorList>
    </citation>
    <scope>NUCLEOTIDE SEQUENCE [LARGE SCALE GENOMIC DNA]</scope>
    <source>
        <strain evidence="1 2">TWI391</strain>
    </source>
</reference>
<sequence length="63" mass="7374">MSNTDLDSVQMPDGYLEKVYLSALEIARREGFIEGERHLREALTQFPEYIDQVLRRLKQTCSL</sequence>